<dbReference type="InterPro" id="IPR001680">
    <property type="entry name" value="WD40_rpt"/>
</dbReference>
<evidence type="ECO:0000256" key="21">
    <source>
        <dbReference type="SAM" id="MobiDB-lite"/>
    </source>
</evidence>
<evidence type="ECO:0000256" key="13">
    <source>
        <dbReference type="ARBA" id="ARBA00023242"/>
    </source>
</evidence>
<dbReference type="InterPro" id="IPR006595">
    <property type="entry name" value="CTLH_C"/>
</dbReference>
<feature type="compositionally biased region" description="Basic residues" evidence="21">
    <location>
        <begin position="25"/>
        <end position="40"/>
    </location>
</feature>
<feature type="repeat" description="WD" evidence="19">
    <location>
        <begin position="1861"/>
        <end position="1893"/>
    </location>
</feature>
<proteinExistence type="inferred from homology"/>
<evidence type="ECO:0000256" key="1">
    <source>
        <dbReference type="ARBA" id="ARBA00004123"/>
    </source>
</evidence>
<dbReference type="PANTHER" id="PTHR22838:SF0">
    <property type="entry name" value="WD REPEAT-CONTAINING PROTEIN 26"/>
    <property type="match status" value="1"/>
</dbReference>
<dbReference type="SMART" id="SM00320">
    <property type="entry name" value="WD40"/>
    <property type="match status" value="5"/>
</dbReference>
<dbReference type="SMART" id="SM00220">
    <property type="entry name" value="S_TKc"/>
    <property type="match status" value="1"/>
</dbReference>
<dbReference type="PROSITE" id="PS50294">
    <property type="entry name" value="WD_REPEATS_REGION"/>
    <property type="match status" value="2"/>
</dbReference>
<dbReference type="Gene3D" id="3.30.200.20">
    <property type="entry name" value="Phosphorylase Kinase, domain 1"/>
    <property type="match status" value="1"/>
</dbReference>
<feature type="compositionally biased region" description="Polar residues" evidence="21">
    <location>
        <begin position="481"/>
        <end position="501"/>
    </location>
</feature>
<dbReference type="Gene3D" id="1.10.510.10">
    <property type="entry name" value="Transferase(Phosphotransferase) domain 1"/>
    <property type="match status" value="2"/>
</dbReference>
<dbReference type="GO" id="GO:0005776">
    <property type="term" value="C:autophagosome"/>
    <property type="evidence" value="ECO:0007669"/>
    <property type="project" value="UniProtKB-SubCell"/>
</dbReference>
<dbReference type="InterPro" id="IPR000719">
    <property type="entry name" value="Prot_kinase_dom"/>
</dbReference>
<feature type="region of interest" description="Disordered" evidence="21">
    <location>
        <begin position="283"/>
        <end position="318"/>
    </location>
</feature>
<evidence type="ECO:0000256" key="11">
    <source>
        <dbReference type="ARBA" id="ARBA00022777"/>
    </source>
</evidence>
<evidence type="ECO:0000259" key="23">
    <source>
        <dbReference type="PROSITE" id="PS50897"/>
    </source>
</evidence>
<feature type="region of interest" description="Disordered" evidence="21">
    <location>
        <begin position="234"/>
        <end position="267"/>
    </location>
</feature>
<comment type="subcellular location">
    <subcellularLocation>
        <location evidence="2">Cytoplasmic vesicle</location>
        <location evidence="2">Autophagosome</location>
    </subcellularLocation>
    <subcellularLocation>
        <location evidence="1">Nucleus</location>
    </subcellularLocation>
</comment>
<dbReference type="InterPro" id="IPR015943">
    <property type="entry name" value="WD40/YVTN_repeat-like_dom_sf"/>
</dbReference>
<dbReference type="SUPFAM" id="SSF56112">
    <property type="entry name" value="Protein kinase-like (PK-like)"/>
    <property type="match status" value="1"/>
</dbReference>
<evidence type="ECO:0000256" key="15">
    <source>
        <dbReference type="ARBA" id="ARBA00041920"/>
    </source>
</evidence>
<feature type="region of interest" description="Disordered" evidence="21">
    <location>
        <begin position="1329"/>
        <end position="1410"/>
    </location>
</feature>
<evidence type="ECO:0000256" key="5">
    <source>
        <dbReference type="ARBA" id="ARBA00012425"/>
    </source>
</evidence>
<dbReference type="PROSITE" id="PS00107">
    <property type="entry name" value="PROTEIN_KINASE_ATP"/>
    <property type="match status" value="1"/>
</dbReference>
<evidence type="ECO:0000256" key="12">
    <source>
        <dbReference type="ARBA" id="ARBA00022840"/>
    </source>
</evidence>
<evidence type="ECO:0000256" key="9">
    <source>
        <dbReference type="ARBA" id="ARBA00022737"/>
    </source>
</evidence>
<dbReference type="Pfam" id="PF00400">
    <property type="entry name" value="WD40"/>
    <property type="match status" value="2"/>
</dbReference>
<evidence type="ECO:0000313" key="25">
    <source>
        <dbReference type="Proteomes" id="UP000092444"/>
    </source>
</evidence>
<feature type="region of interest" description="Disordered" evidence="21">
    <location>
        <begin position="336"/>
        <end position="379"/>
    </location>
</feature>
<dbReference type="PROSITE" id="PS50011">
    <property type="entry name" value="PROTEIN_KINASE_DOM"/>
    <property type="match status" value="1"/>
</dbReference>
<dbReference type="InterPro" id="IPR051350">
    <property type="entry name" value="WD_repeat-ST_regulator"/>
</dbReference>
<feature type="compositionally biased region" description="Polar residues" evidence="21">
    <location>
        <begin position="1189"/>
        <end position="1198"/>
    </location>
</feature>
<feature type="compositionally biased region" description="Low complexity" evidence="21">
    <location>
        <begin position="1331"/>
        <end position="1352"/>
    </location>
</feature>
<dbReference type="Gene3D" id="2.130.10.10">
    <property type="entry name" value="YVTN repeat-like/Quinoprotein amine dehydrogenase"/>
    <property type="match status" value="1"/>
</dbReference>
<keyword evidence="7 19" id="KW-0853">WD repeat</keyword>
<feature type="compositionally biased region" description="Polar residues" evidence="21">
    <location>
        <begin position="1289"/>
        <end position="1302"/>
    </location>
</feature>
<dbReference type="PROSITE" id="PS00108">
    <property type="entry name" value="PROTEIN_KINASE_ST"/>
    <property type="match status" value="1"/>
</dbReference>
<dbReference type="EC" id="2.7.11.22" evidence="5"/>
<keyword evidence="12 20" id="KW-0067">ATP-binding</keyword>
<dbReference type="PANTHER" id="PTHR22838">
    <property type="entry name" value="WD REPEAT PROTEIN 26-RELATED"/>
    <property type="match status" value="1"/>
</dbReference>
<dbReference type="STRING" id="37546.A0A1B0FMC0"/>
<organism evidence="24 25">
    <name type="scientific">Glossina morsitans morsitans</name>
    <name type="common">Savannah tsetse fly</name>
    <dbReference type="NCBI Taxonomy" id="37546"/>
    <lineage>
        <taxon>Eukaryota</taxon>
        <taxon>Metazoa</taxon>
        <taxon>Ecdysozoa</taxon>
        <taxon>Arthropoda</taxon>
        <taxon>Hexapoda</taxon>
        <taxon>Insecta</taxon>
        <taxon>Pterygota</taxon>
        <taxon>Neoptera</taxon>
        <taxon>Endopterygota</taxon>
        <taxon>Diptera</taxon>
        <taxon>Brachycera</taxon>
        <taxon>Muscomorpha</taxon>
        <taxon>Hippoboscoidea</taxon>
        <taxon>Glossinidae</taxon>
        <taxon>Glossina</taxon>
    </lineage>
</organism>
<dbReference type="FunFam" id="3.30.200.20:FF:000074">
    <property type="entry name" value="cyclin-dependent kinase 12 isoform X2"/>
    <property type="match status" value="1"/>
</dbReference>
<feature type="repeat" description="WD" evidence="19">
    <location>
        <begin position="1834"/>
        <end position="1860"/>
    </location>
</feature>
<dbReference type="EC" id="2.7.11.23" evidence="4"/>
<keyword evidence="9" id="KW-0677">Repeat</keyword>
<keyword evidence="11" id="KW-0418">Kinase</keyword>
<dbReference type="InterPro" id="IPR036322">
    <property type="entry name" value="WD40_repeat_dom_sf"/>
</dbReference>
<protein>
    <recommendedName>
        <fullName evidence="14">Cyclin-dependent kinase 12</fullName>
        <ecNumber evidence="5">2.7.11.22</ecNumber>
        <ecNumber evidence="4">2.7.11.23</ecNumber>
    </recommendedName>
    <alternativeName>
        <fullName evidence="15">Cell division protein kinase 12</fullName>
    </alternativeName>
</protein>
<keyword evidence="8" id="KW-0808">Transferase</keyword>
<feature type="compositionally biased region" description="Polar residues" evidence="21">
    <location>
        <begin position="1229"/>
        <end position="1260"/>
    </location>
</feature>
<dbReference type="PROSITE" id="PS50896">
    <property type="entry name" value="LISH"/>
    <property type="match status" value="1"/>
</dbReference>
<feature type="compositionally biased region" description="Basic residues" evidence="21">
    <location>
        <begin position="285"/>
        <end position="312"/>
    </location>
</feature>
<feature type="region of interest" description="Disordered" evidence="21">
    <location>
        <begin position="1169"/>
        <end position="1302"/>
    </location>
</feature>
<comment type="catalytic activity">
    <reaction evidence="16">
        <text>L-threonyl-[protein] + ATP = O-phospho-L-threonyl-[protein] + ADP + H(+)</text>
        <dbReference type="Rhea" id="RHEA:46608"/>
        <dbReference type="Rhea" id="RHEA-COMP:11060"/>
        <dbReference type="Rhea" id="RHEA-COMP:11605"/>
        <dbReference type="ChEBI" id="CHEBI:15378"/>
        <dbReference type="ChEBI" id="CHEBI:30013"/>
        <dbReference type="ChEBI" id="CHEBI:30616"/>
        <dbReference type="ChEBI" id="CHEBI:61977"/>
        <dbReference type="ChEBI" id="CHEBI:456216"/>
        <dbReference type="EC" id="2.7.11.22"/>
    </reaction>
</comment>
<dbReference type="PhylomeDB" id="A0A1B0FMC0"/>
<dbReference type="EMBL" id="CCAG010014093">
    <property type="status" value="NOT_ANNOTATED_CDS"/>
    <property type="molecule type" value="Genomic_DNA"/>
</dbReference>
<feature type="compositionally biased region" description="Polar residues" evidence="21">
    <location>
        <begin position="572"/>
        <end position="591"/>
    </location>
</feature>
<dbReference type="GO" id="GO:0004693">
    <property type="term" value="F:cyclin-dependent protein serine/threonine kinase activity"/>
    <property type="evidence" value="ECO:0007669"/>
    <property type="project" value="UniProtKB-EC"/>
</dbReference>
<evidence type="ECO:0000256" key="16">
    <source>
        <dbReference type="ARBA" id="ARBA00047811"/>
    </source>
</evidence>
<dbReference type="Pfam" id="PF00069">
    <property type="entry name" value="Pkinase"/>
    <property type="match status" value="1"/>
</dbReference>
<accession>A0A1B0FMC0</accession>
<evidence type="ECO:0000256" key="4">
    <source>
        <dbReference type="ARBA" id="ARBA00012409"/>
    </source>
</evidence>
<keyword evidence="6" id="KW-0723">Serine/threonine-protein kinase</keyword>
<dbReference type="InterPro" id="IPR019775">
    <property type="entry name" value="WD40_repeat_CS"/>
</dbReference>
<feature type="region of interest" description="Disordered" evidence="21">
    <location>
        <begin position="416"/>
        <end position="691"/>
    </location>
</feature>
<dbReference type="GO" id="GO:0005634">
    <property type="term" value="C:nucleus"/>
    <property type="evidence" value="ECO:0007669"/>
    <property type="project" value="UniProtKB-SubCell"/>
</dbReference>
<feature type="domain" description="Protein kinase" evidence="22">
    <location>
        <begin position="981"/>
        <end position="1333"/>
    </location>
</feature>
<feature type="compositionally biased region" description="Basic residues" evidence="21">
    <location>
        <begin position="1171"/>
        <end position="1184"/>
    </location>
</feature>
<dbReference type="GO" id="GO:0008353">
    <property type="term" value="F:RNA polymerase II CTD heptapeptide repeat kinase activity"/>
    <property type="evidence" value="ECO:0007669"/>
    <property type="project" value="UniProtKB-EC"/>
</dbReference>
<evidence type="ECO:0000256" key="7">
    <source>
        <dbReference type="ARBA" id="ARBA00022574"/>
    </source>
</evidence>
<keyword evidence="10 20" id="KW-0547">Nucleotide-binding</keyword>
<sequence>MEKERCVKYAGNASDETHERVEFSHKKHKKSKKKKSHKARERSQIHSGSNSLRRHPSSSANMKRRERDGKSQLLNQSGVNDVEYSDVSSTDFSDPEAGEIDSDRPDAGIKCANSGSYNKCQNERSCKQIKDSHSPLTKSLMKSDLNISSDEENYRWMDCKKNIGFNIKPHKSDKLFHKICRKKRKESLENLSKLSPNRVRRIILGSPVHVATKASNSSAHNVSTKVLENIKDRHSVGPSNVNCGNNHNPQKSTPASGDSDWDTALDPYLTSDTIDTDELEAELKRQKRKKNKKDKKHKRNRKAKKRKKKRTKSYSSIDSITDNDLDMVLEATKHYTPPPVTAMTTNCPDERTYTPIKERSPQSPDTPPPARTNNNNSYYSESVSLSGAGVGTGATSLLNTSNNLIGLQVIVTNRGGSARHCTPSRSSANKGRFSSAHSPHTPPLYASSVSSTSVREGRVNSRYILSPIKEDHRHHHHLNRSDTVSSSNHHYHQRQSAITSNDNRKFKEADRYYHHQPTTPPHKKRKLHDSRPSTSAAVYYDQSRHNSSTSRTVRGNDCDRYNRENYSRRYTRSPSITHSRVRQSPSTSSAYRITGTHKHKYTTSSPSPVRSRSSKRSDRFPSRSRSPRPGRYADSSSTSPISGATYNQASHPSTSRYRHTHLRRSPISVSRSRSRSKSSSPPNDLKQKRIEYSKKISETSLFAELVKDKHKRQKALQEIIERQEENSNSNGALAINENSSSVDSGTVRTATNSTNTQASVSSDAKIDAAVINLEPPESTVTSNGVYNRTSVDINNIPMPQLGCKTTSKESGTDETDRVSNAAKQSDPIKTQKPKSLTALPMPPGMTAADLNVASTPSPPNHHSTAPKHQAIANVNVTPAPLKKSALASTLLTPSKSLLNLPMPPMVPGSEELSGDDELINSPEDFDAITNNVNNSRVQAKTTINAGYPCIAAVKRKRPIILNRRDSRNNVRDWGDRCVEVFETIAQIGKGTYGQVYKARDHRTKEMVALKKVLMDHEKEGFPVTAVREIKILRQLNHPNIVNLHEVVTDKQDALEFRNDKGSFYLVFEYMDHDLMGLLESGMVEFNEENNASIMKQLLDGLNYCHKKNFLHRDIKCSNILMNNKMLELDPDRRITVEDALNSPWLRNVKPEEMPAPTLPTWQDCHEMWSKERRRQQQQQHHHHQQQQQTHNHPVTPTTVGADANNKKAAATGASPEDQPPRKKVRRSAAGNSTSPLTESNYISDNLSRSSFDTETASTSRAAAAAAAQQEKPLNHSNFEKQTKSELIKTESNSTKINSSNTDETNQKIVSALIEGDIKQDIKTQESNMQNSAINPSPSSGGPSASPAVSEPGLIPNSSGSAVNSNHSDSSGSAAVGVNNVSTNGHASKHNGVTANDNNSNSVGTSACDDQNDHDVTKTISWLGKTNQEIIRLIGQYLQDLGLESSVKTLMSESGCYLEHPSATKFREHVLSGEWAKADADLQELEPLINNGKPSTITEMKFLLLEQKYLEHLDDGCPLDALHVLRNELTPLQYNISRVHQLSSYMMCSNNHDLYQRSKWEGKGILSRALVMERLQTFLPPSVMMPPRRLRMLLQQAVELQAERCPCHDMAWETNLQNVSLLTDHCCATDGFPMQTIQILTDHCDEVWFCKFSPDGLKLATGSKDATVIIWDVDPYKLQIKQRRVLDSRFQMSVAFISWSPDSKLVLIGGPEDSSEICIFNVDDGRLILKMSHNIQEDSFSCGAFNRDGTRFVCGGQKGQFYLYNFDNPRSDFDVLRETHPIMTFSVNSADRLALLNISNQGLHLWDIEDKCLVRRFQGIRQSNFAIHSCFGGVNESFVASGSEDKNVVIWHIKREEPLAKLSGHTKTVNCVSWNPAYPSLLASASDDATVRIWGPNSFHHANAIPESDDCSSCSSSSSWNMTS</sequence>
<keyword evidence="13" id="KW-0539">Nucleus</keyword>
<dbReference type="InterPro" id="IPR017441">
    <property type="entry name" value="Protein_kinase_ATP_BS"/>
</dbReference>
<feature type="compositionally biased region" description="Basic and acidic residues" evidence="21">
    <location>
        <begin position="502"/>
        <end position="513"/>
    </location>
</feature>
<feature type="binding site" evidence="20">
    <location>
        <position position="1010"/>
    </location>
    <ligand>
        <name>ATP</name>
        <dbReference type="ChEBI" id="CHEBI:30616"/>
    </ligand>
</feature>
<feature type="compositionally biased region" description="Polar residues" evidence="21">
    <location>
        <begin position="726"/>
        <end position="760"/>
    </location>
</feature>
<comment type="catalytic activity">
    <reaction evidence="17">
        <text>L-seryl-[protein] + ATP = O-phospho-L-seryl-[protein] + ADP + H(+)</text>
        <dbReference type="Rhea" id="RHEA:17989"/>
        <dbReference type="Rhea" id="RHEA-COMP:9863"/>
        <dbReference type="Rhea" id="RHEA-COMP:11604"/>
        <dbReference type="ChEBI" id="CHEBI:15378"/>
        <dbReference type="ChEBI" id="CHEBI:29999"/>
        <dbReference type="ChEBI" id="CHEBI:30616"/>
        <dbReference type="ChEBI" id="CHEBI:83421"/>
        <dbReference type="ChEBI" id="CHEBI:456216"/>
        <dbReference type="EC" id="2.7.11.22"/>
    </reaction>
</comment>
<feature type="domain" description="CTLH" evidence="23">
    <location>
        <begin position="1458"/>
        <end position="1519"/>
    </location>
</feature>
<dbReference type="GO" id="GO:0005524">
    <property type="term" value="F:ATP binding"/>
    <property type="evidence" value="ECO:0007669"/>
    <property type="project" value="UniProtKB-UniRule"/>
</dbReference>
<feature type="compositionally biased region" description="Basic and acidic residues" evidence="21">
    <location>
        <begin position="15"/>
        <end position="24"/>
    </location>
</feature>
<dbReference type="InterPro" id="IPR006594">
    <property type="entry name" value="LisH"/>
</dbReference>
<feature type="compositionally biased region" description="Basic and acidic residues" evidence="21">
    <location>
        <begin position="348"/>
        <end position="360"/>
    </location>
</feature>
<feature type="compositionally biased region" description="Polar residues" evidence="21">
    <location>
        <begin position="45"/>
        <end position="61"/>
    </location>
</feature>
<dbReference type="SMART" id="SM00667">
    <property type="entry name" value="LisH"/>
    <property type="match status" value="1"/>
</dbReference>
<dbReference type="PROSITE" id="PS00678">
    <property type="entry name" value="WD_REPEATS_1"/>
    <property type="match status" value="1"/>
</dbReference>
<dbReference type="PROSITE" id="PS50082">
    <property type="entry name" value="WD_REPEATS_2"/>
    <property type="match status" value="3"/>
</dbReference>
<keyword evidence="25" id="KW-1185">Reference proteome</keyword>
<evidence type="ECO:0000256" key="3">
    <source>
        <dbReference type="ARBA" id="ARBA00006485"/>
    </source>
</evidence>
<feature type="region of interest" description="Disordered" evidence="21">
    <location>
        <begin position="1"/>
        <end position="108"/>
    </location>
</feature>
<comment type="similarity">
    <text evidence="3">Belongs to the protein kinase superfamily. CMGC Ser/Thr protein kinase family. CDC2/CDKX subfamily.</text>
</comment>
<feature type="compositionally biased region" description="Polar residues" evidence="21">
    <location>
        <begin position="634"/>
        <end position="655"/>
    </location>
</feature>
<evidence type="ECO:0000256" key="17">
    <source>
        <dbReference type="ARBA" id="ARBA00048367"/>
    </source>
</evidence>
<dbReference type="SMART" id="SM00668">
    <property type="entry name" value="CTLH"/>
    <property type="match status" value="1"/>
</dbReference>
<evidence type="ECO:0000256" key="18">
    <source>
        <dbReference type="ARBA" id="ARBA00049280"/>
    </source>
</evidence>
<dbReference type="InterPro" id="IPR008271">
    <property type="entry name" value="Ser/Thr_kinase_AS"/>
</dbReference>
<dbReference type="Proteomes" id="UP000092444">
    <property type="component" value="Unassembled WGS sequence"/>
</dbReference>
<reference evidence="24" key="1">
    <citation type="submission" date="2020-05" db="UniProtKB">
        <authorList>
            <consortium name="EnsemblMetazoa"/>
        </authorList>
    </citation>
    <scope>IDENTIFICATION</scope>
    <source>
        <strain evidence="24">Yale</strain>
    </source>
</reference>
<feature type="compositionally biased region" description="Polar residues" evidence="21">
    <location>
        <begin position="237"/>
        <end position="256"/>
    </location>
</feature>
<evidence type="ECO:0000313" key="24">
    <source>
        <dbReference type="EnsemblMetazoa" id="GMOY005037-PA"/>
    </source>
</evidence>
<feature type="compositionally biased region" description="Basic and acidic residues" evidence="21">
    <location>
        <begin position="554"/>
        <end position="567"/>
    </location>
</feature>
<dbReference type="EnsemblMetazoa" id="GMOY005037-RA">
    <property type="protein sequence ID" value="GMOY005037-PA"/>
    <property type="gene ID" value="GMOY005037"/>
</dbReference>
<feature type="compositionally biased region" description="Polar residues" evidence="21">
    <location>
        <begin position="852"/>
        <end position="863"/>
    </location>
</feature>
<dbReference type="VEuPathDB" id="VectorBase:GMOY005037"/>
<evidence type="ECO:0000256" key="8">
    <source>
        <dbReference type="ARBA" id="ARBA00022679"/>
    </source>
</evidence>
<feature type="region of interest" description="Disordered" evidence="21">
    <location>
        <begin position="797"/>
        <end position="866"/>
    </location>
</feature>
<feature type="compositionally biased region" description="Basic and acidic residues" evidence="21">
    <location>
        <begin position="1277"/>
        <end position="1288"/>
    </location>
</feature>
<evidence type="ECO:0000256" key="14">
    <source>
        <dbReference type="ARBA" id="ARBA00040213"/>
    </source>
</evidence>
<evidence type="ECO:0000259" key="22">
    <source>
        <dbReference type="PROSITE" id="PS50011"/>
    </source>
</evidence>
<comment type="catalytic activity">
    <reaction evidence="18">
        <text>[DNA-directed RNA polymerase] + ATP = phospho-[DNA-directed RNA polymerase] + ADP + H(+)</text>
        <dbReference type="Rhea" id="RHEA:10216"/>
        <dbReference type="Rhea" id="RHEA-COMP:11321"/>
        <dbReference type="Rhea" id="RHEA-COMP:11322"/>
        <dbReference type="ChEBI" id="CHEBI:15378"/>
        <dbReference type="ChEBI" id="CHEBI:30616"/>
        <dbReference type="ChEBI" id="CHEBI:43176"/>
        <dbReference type="ChEBI" id="CHEBI:68546"/>
        <dbReference type="ChEBI" id="CHEBI:456216"/>
        <dbReference type="EC" id="2.7.11.23"/>
    </reaction>
</comment>
<dbReference type="InterPro" id="IPR011009">
    <property type="entry name" value="Kinase-like_dom_sf"/>
</dbReference>
<feature type="repeat" description="WD" evidence="19">
    <location>
        <begin position="1639"/>
        <end position="1673"/>
    </location>
</feature>
<name>A0A1B0FMC0_GLOMM</name>
<evidence type="ECO:0000256" key="10">
    <source>
        <dbReference type="ARBA" id="ARBA00022741"/>
    </source>
</evidence>
<dbReference type="GO" id="GO:0034657">
    <property type="term" value="C:GID complex"/>
    <property type="evidence" value="ECO:0007669"/>
    <property type="project" value="TreeGrafter"/>
</dbReference>
<dbReference type="GO" id="GO:0043161">
    <property type="term" value="P:proteasome-mediated ubiquitin-dependent protein catabolic process"/>
    <property type="evidence" value="ECO:0007669"/>
    <property type="project" value="TreeGrafter"/>
</dbReference>
<feature type="region of interest" description="Disordered" evidence="21">
    <location>
        <begin position="721"/>
        <end position="760"/>
    </location>
</feature>
<feature type="compositionally biased region" description="Low complexity" evidence="21">
    <location>
        <begin position="665"/>
        <end position="682"/>
    </location>
</feature>
<evidence type="ECO:0000256" key="2">
    <source>
        <dbReference type="ARBA" id="ARBA00004419"/>
    </source>
</evidence>
<dbReference type="PROSITE" id="PS50897">
    <property type="entry name" value="CTLH"/>
    <property type="match status" value="1"/>
</dbReference>
<feature type="compositionally biased region" description="Basic and acidic residues" evidence="21">
    <location>
        <begin position="806"/>
        <end position="817"/>
    </location>
</feature>
<evidence type="ECO:0000256" key="19">
    <source>
        <dbReference type="PROSITE-ProRule" id="PRU00221"/>
    </source>
</evidence>
<evidence type="ECO:0000256" key="20">
    <source>
        <dbReference type="PROSITE-ProRule" id="PRU10141"/>
    </source>
</evidence>
<dbReference type="SUPFAM" id="SSF50978">
    <property type="entry name" value="WD40 repeat-like"/>
    <property type="match status" value="1"/>
</dbReference>
<feature type="compositionally biased region" description="Polar residues" evidence="21">
    <location>
        <begin position="1355"/>
        <end position="1408"/>
    </location>
</feature>
<evidence type="ECO:0000256" key="6">
    <source>
        <dbReference type="ARBA" id="ARBA00022527"/>
    </source>
</evidence>